<accession>A0A8J8NV23</accession>
<proteinExistence type="predicted"/>
<gene>
    <name evidence="3" type="ORF">FGO68_gene8946</name>
</gene>
<dbReference type="OrthoDB" id="322904at2759"/>
<reference evidence="3" key="1">
    <citation type="submission" date="2019-06" db="EMBL/GenBank/DDBJ databases">
        <authorList>
            <person name="Zheng W."/>
        </authorList>
    </citation>
    <scope>NUCLEOTIDE SEQUENCE</scope>
    <source>
        <strain evidence="3">QDHG01</strain>
    </source>
</reference>
<protein>
    <submittedName>
        <fullName evidence="3">Uncharacterized protein</fullName>
    </submittedName>
</protein>
<evidence type="ECO:0000313" key="4">
    <source>
        <dbReference type="Proteomes" id="UP000785679"/>
    </source>
</evidence>
<keyword evidence="4" id="KW-1185">Reference proteome</keyword>
<evidence type="ECO:0000313" key="3">
    <source>
        <dbReference type="EMBL" id="TNV80651.1"/>
    </source>
</evidence>
<keyword evidence="2" id="KW-0472">Membrane</keyword>
<feature type="region of interest" description="Disordered" evidence="1">
    <location>
        <begin position="227"/>
        <end position="253"/>
    </location>
</feature>
<evidence type="ECO:0000256" key="1">
    <source>
        <dbReference type="SAM" id="MobiDB-lite"/>
    </source>
</evidence>
<feature type="transmembrane region" description="Helical" evidence="2">
    <location>
        <begin position="176"/>
        <end position="196"/>
    </location>
</feature>
<feature type="transmembrane region" description="Helical" evidence="2">
    <location>
        <begin position="149"/>
        <end position="170"/>
    </location>
</feature>
<comment type="caution">
    <text evidence="3">The sequence shown here is derived from an EMBL/GenBank/DDBJ whole genome shotgun (WGS) entry which is preliminary data.</text>
</comment>
<dbReference type="EMBL" id="RRYP01007227">
    <property type="protein sequence ID" value="TNV80651.1"/>
    <property type="molecule type" value="Genomic_DNA"/>
</dbReference>
<organism evidence="3 4">
    <name type="scientific">Halteria grandinella</name>
    <dbReference type="NCBI Taxonomy" id="5974"/>
    <lineage>
        <taxon>Eukaryota</taxon>
        <taxon>Sar</taxon>
        <taxon>Alveolata</taxon>
        <taxon>Ciliophora</taxon>
        <taxon>Intramacronucleata</taxon>
        <taxon>Spirotrichea</taxon>
        <taxon>Stichotrichia</taxon>
        <taxon>Sporadotrichida</taxon>
        <taxon>Halteriidae</taxon>
        <taxon>Halteria</taxon>
    </lineage>
</organism>
<sequence>MLMMRSEDTWSASAPLSPFTRIGQTRGVNSEACLSLPQMLLAFLMGPPVDDINYYNFLIALELIVYNYSIMSNNQPPPQQQIQDQQPPPKPKRVSLRIVTEDEAKYLRTERQKDVERQKNLQLLLQLRPGVFEGEELAKHEELSRKMKYSVILVAFGFMSTTAFRVWQIKAANKDHWLGVAAILASYMPAMMYYGYWKNRYSDFLGEVSIKYKEKIRDDQLERFKFEGPAGNTLRTNEGAPQMYQDNRRPPTD</sequence>
<dbReference type="AlphaFoldDB" id="A0A8J8NV23"/>
<dbReference type="Proteomes" id="UP000785679">
    <property type="component" value="Unassembled WGS sequence"/>
</dbReference>
<evidence type="ECO:0000256" key="2">
    <source>
        <dbReference type="SAM" id="Phobius"/>
    </source>
</evidence>
<keyword evidence="2" id="KW-1133">Transmembrane helix</keyword>
<name>A0A8J8NV23_HALGN</name>
<keyword evidence="2" id="KW-0812">Transmembrane</keyword>